<gene>
    <name evidence="3" type="ORF">HGK34_08910</name>
</gene>
<dbReference type="InterPro" id="IPR032806">
    <property type="entry name" value="YbfD_N"/>
</dbReference>
<dbReference type="NCBIfam" id="NF033564">
    <property type="entry name" value="transpos_ISAs1"/>
    <property type="match status" value="1"/>
</dbReference>
<feature type="domain" description="Transposase IS4-like" evidence="1">
    <location>
        <begin position="91"/>
        <end position="315"/>
    </location>
</feature>
<protein>
    <submittedName>
        <fullName evidence="3">ISAs1 family transposase</fullName>
    </submittedName>
</protein>
<dbReference type="SUPFAM" id="SSF53098">
    <property type="entry name" value="Ribonuclease H-like"/>
    <property type="match status" value="1"/>
</dbReference>
<dbReference type="InterPro" id="IPR051698">
    <property type="entry name" value="Transposase_11-like"/>
</dbReference>
<comment type="caution">
    <text evidence="3">The sequence shown here is derived from an EMBL/GenBank/DDBJ whole genome shotgun (WGS) entry which is preliminary data.</text>
</comment>
<evidence type="ECO:0000313" key="3">
    <source>
        <dbReference type="EMBL" id="MBL0886388.1"/>
    </source>
</evidence>
<dbReference type="EMBL" id="JABBYC010000011">
    <property type="protein sequence ID" value="MBL0886388.1"/>
    <property type="molecule type" value="Genomic_DNA"/>
</dbReference>
<evidence type="ECO:0000313" key="4">
    <source>
        <dbReference type="Proteomes" id="UP000675409"/>
    </source>
</evidence>
<dbReference type="InterPro" id="IPR047647">
    <property type="entry name" value="ISAs1_transpos"/>
</dbReference>
<keyword evidence="4" id="KW-1185">Reference proteome</keyword>
<dbReference type="PANTHER" id="PTHR30298">
    <property type="entry name" value="H REPEAT-ASSOCIATED PREDICTED TRANSPOSASE"/>
    <property type="match status" value="1"/>
</dbReference>
<organism evidence="3 4">
    <name type="scientific">Myceligenerans indicum</name>
    <dbReference type="NCBI Taxonomy" id="2593663"/>
    <lineage>
        <taxon>Bacteria</taxon>
        <taxon>Bacillati</taxon>
        <taxon>Actinomycetota</taxon>
        <taxon>Actinomycetes</taxon>
        <taxon>Micrococcales</taxon>
        <taxon>Promicromonosporaceae</taxon>
        <taxon>Myceligenerans</taxon>
    </lineage>
</organism>
<accession>A0ABS1LJN5</accession>
<evidence type="ECO:0000259" key="1">
    <source>
        <dbReference type="Pfam" id="PF01609"/>
    </source>
</evidence>
<proteinExistence type="predicted"/>
<feature type="domain" description="H repeat-associated protein N-terminal" evidence="2">
    <location>
        <begin position="1"/>
        <end position="82"/>
    </location>
</feature>
<dbReference type="InterPro" id="IPR012337">
    <property type="entry name" value="RNaseH-like_sf"/>
</dbReference>
<name>A0ABS1LJN5_9MICO</name>
<sequence length="347" mass="37604">MPDPRARRGRRHPVGALVAVALCAVLTGARGFAAIAEWARDAGRSRLRRLGMVRRVADASTFRRVLTRLDPAALDEALGAWAVTRARQAGGRRVYAIDGKALRGARKRGAQRGFLVAALDHATGTVAGQVGVDAKGSQITAARVLLGLNVAGAVLPLDALHTNKTTAAQIVAAGAHYVFTVKGNSRVLFAMLKALPWALIPATTSTDRRHGRRATRTIKFLDAPAWIEFTGAAQVAQLRRTVTRKSKKTVEAVYLVTSAPARTADPATLATWTNEQWGIENRLHWVRDVTFDEDRSQIHTGHALQNMAALRNTAIAILRTAGWNNIARALRHHARDVNRPIQALLQA</sequence>
<reference evidence="3 4" key="1">
    <citation type="journal article" date="2021" name="Arch. Microbiol.">
        <title>Myceligenerans indicum sp. nov., an actinobacterium isolated from mangrove sediment of Sundarbans, India.</title>
        <authorList>
            <person name="Asha K."/>
            <person name="Bhadury P."/>
        </authorList>
    </citation>
    <scope>NUCLEOTIDE SEQUENCE [LARGE SCALE GENOMIC DNA]</scope>
    <source>
        <strain evidence="3 4">I2</strain>
    </source>
</reference>
<dbReference type="Proteomes" id="UP000675409">
    <property type="component" value="Unassembled WGS sequence"/>
</dbReference>
<dbReference type="PANTHER" id="PTHR30298:SF0">
    <property type="entry name" value="PROTEIN YBFL-RELATED"/>
    <property type="match status" value="1"/>
</dbReference>
<dbReference type="Pfam" id="PF13808">
    <property type="entry name" value="DDE_Tnp_1_assoc"/>
    <property type="match status" value="1"/>
</dbReference>
<dbReference type="InterPro" id="IPR002559">
    <property type="entry name" value="Transposase_11"/>
</dbReference>
<dbReference type="Pfam" id="PF01609">
    <property type="entry name" value="DDE_Tnp_1"/>
    <property type="match status" value="1"/>
</dbReference>
<evidence type="ECO:0000259" key="2">
    <source>
        <dbReference type="Pfam" id="PF13808"/>
    </source>
</evidence>